<reference evidence="1" key="1">
    <citation type="submission" date="2023-06" db="EMBL/GenBank/DDBJ databases">
        <title>SYSU T00b26.</title>
        <authorList>
            <person name="Gao L."/>
            <person name="Fang B.-Z."/>
            <person name="Li W.-J."/>
        </authorList>
    </citation>
    <scope>NUCLEOTIDE SEQUENCE</scope>
    <source>
        <strain evidence="1">SYSU T00b26</strain>
    </source>
</reference>
<evidence type="ECO:0000313" key="2">
    <source>
        <dbReference type="Proteomes" id="UP001172738"/>
    </source>
</evidence>
<dbReference type="RefSeq" id="WP_301125794.1">
    <property type="nucleotide sequence ID" value="NZ_JAUHPV010000001.1"/>
</dbReference>
<sequence>MQQDDAGAGALSQHEATGGAVSQQVLVPAFAALGDGLAAWVRADEADGELDGDCAAAVGCCRVEVPFGGGGVGAQQVCAEGEVTRDSRC</sequence>
<proteinExistence type="predicted"/>
<organism evidence="1 2">
    <name type="scientific">Demequina zhanjiangensis</name>
    <dbReference type="NCBI Taxonomy" id="3051659"/>
    <lineage>
        <taxon>Bacteria</taxon>
        <taxon>Bacillati</taxon>
        <taxon>Actinomycetota</taxon>
        <taxon>Actinomycetes</taxon>
        <taxon>Micrococcales</taxon>
        <taxon>Demequinaceae</taxon>
        <taxon>Demequina</taxon>
    </lineage>
</organism>
<gene>
    <name evidence="1" type="ORF">QQX04_02180</name>
</gene>
<dbReference type="EMBL" id="JAUHPV010000001">
    <property type="protein sequence ID" value="MDN4471798.1"/>
    <property type="molecule type" value="Genomic_DNA"/>
</dbReference>
<evidence type="ECO:0000313" key="1">
    <source>
        <dbReference type="EMBL" id="MDN4471798.1"/>
    </source>
</evidence>
<dbReference type="Proteomes" id="UP001172738">
    <property type="component" value="Unassembled WGS sequence"/>
</dbReference>
<protein>
    <submittedName>
        <fullName evidence="1">Uncharacterized protein</fullName>
    </submittedName>
</protein>
<accession>A0ABT8FYB0</accession>
<comment type="caution">
    <text evidence="1">The sequence shown here is derived from an EMBL/GenBank/DDBJ whole genome shotgun (WGS) entry which is preliminary data.</text>
</comment>
<name>A0ABT8FYB0_9MICO</name>
<keyword evidence="2" id="KW-1185">Reference proteome</keyword>